<sequence length="134" mass="15337">MNTTKKHNNYKLSVKRATRRSRRKQSTMVIMKKKKKQNNNMKSSSSSSSSKVSQKLEALKNLIPSKNYNNNSHSSMVMMKPTDRLFQETADYIISLKTMVVILQNLIEFYGNTTTTTTSTTCENNSNNNENVVM</sequence>
<proteinExistence type="predicted"/>
<feature type="non-terminal residue" evidence="4">
    <location>
        <position position="134"/>
    </location>
</feature>
<feature type="compositionally biased region" description="Low complexity" evidence="3">
    <location>
        <begin position="38"/>
        <end position="54"/>
    </location>
</feature>
<evidence type="ECO:0000256" key="3">
    <source>
        <dbReference type="SAM" id="MobiDB-lite"/>
    </source>
</evidence>
<keyword evidence="2" id="KW-0804">Transcription</keyword>
<evidence type="ECO:0000256" key="1">
    <source>
        <dbReference type="ARBA" id="ARBA00023015"/>
    </source>
</evidence>
<accession>A0ABU6SM43</accession>
<gene>
    <name evidence="4" type="ORF">PIB30_065532</name>
</gene>
<evidence type="ECO:0000313" key="5">
    <source>
        <dbReference type="Proteomes" id="UP001341840"/>
    </source>
</evidence>
<evidence type="ECO:0000256" key="2">
    <source>
        <dbReference type="ARBA" id="ARBA00023163"/>
    </source>
</evidence>
<keyword evidence="1" id="KW-0805">Transcription regulation</keyword>
<feature type="compositionally biased region" description="Basic residues" evidence="3">
    <location>
        <begin position="1"/>
        <end position="37"/>
    </location>
</feature>
<keyword evidence="5" id="KW-1185">Reference proteome</keyword>
<dbReference type="EMBL" id="JASCZI010061069">
    <property type="protein sequence ID" value="MED6137491.1"/>
    <property type="molecule type" value="Genomic_DNA"/>
</dbReference>
<evidence type="ECO:0000313" key="4">
    <source>
        <dbReference type="EMBL" id="MED6137491.1"/>
    </source>
</evidence>
<organism evidence="4 5">
    <name type="scientific">Stylosanthes scabra</name>
    <dbReference type="NCBI Taxonomy" id="79078"/>
    <lineage>
        <taxon>Eukaryota</taxon>
        <taxon>Viridiplantae</taxon>
        <taxon>Streptophyta</taxon>
        <taxon>Embryophyta</taxon>
        <taxon>Tracheophyta</taxon>
        <taxon>Spermatophyta</taxon>
        <taxon>Magnoliopsida</taxon>
        <taxon>eudicotyledons</taxon>
        <taxon>Gunneridae</taxon>
        <taxon>Pentapetalae</taxon>
        <taxon>rosids</taxon>
        <taxon>fabids</taxon>
        <taxon>Fabales</taxon>
        <taxon>Fabaceae</taxon>
        <taxon>Papilionoideae</taxon>
        <taxon>50 kb inversion clade</taxon>
        <taxon>dalbergioids sensu lato</taxon>
        <taxon>Dalbergieae</taxon>
        <taxon>Pterocarpus clade</taxon>
        <taxon>Stylosanthes</taxon>
    </lineage>
</organism>
<dbReference type="Proteomes" id="UP001341840">
    <property type="component" value="Unassembled WGS sequence"/>
</dbReference>
<protein>
    <submittedName>
        <fullName evidence="4">Uncharacterized protein</fullName>
    </submittedName>
</protein>
<dbReference type="InterPro" id="IPR044660">
    <property type="entry name" value="IBH1-like"/>
</dbReference>
<feature type="region of interest" description="Disordered" evidence="3">
    <location>
        <begin position="1"/>
        <end position="54"/>
    </location>
</feature>
<reference evidence="4 5" key="1">
    <citation type="journal article" date="2023" name="Plants (Basel)">
        <title>Bridging the Gap: Combining Genomics and Transcriptomics Approaches to Understand Stylosanthes scabra, an Orphan Legume from the Brazilian Caatinga.</title>
        <authorList>
            <person name="Ferreira-Neto J.R.C."/>
            <person name="da Silva M.D."/>
            <person name="Binneck E."/>
            <person name="de Melo N.F."/>
            <person name="da Silva R.H."/>
            <person name="de Melo A.L.T.M."/>
            <person name="Pandolfi V."/>
            <person name="Bustamante F.O."/>
            <person name="Brasileiro-Vidal A.C."/>
            <person name="Benko-Iseppon A.M."/>
        </authorList>
    </citation>
    <scope>NUCLEOTIDE SEQUENCE [LARGE SCALE GENOMIC DNA]</scope>
    <source>
        <tissue evidence="4">Leaves</tissue>
    </source>
</reference>
<dbReference type="PANTHER" id="PTHR33124">
    <property type="entry name" value="TRANSCRIPTION FACTOR IBH1-LIKE 1"/>
    <property type="match status" value="1"/>
</dbReference>
<dbReference type="PANTHER" id="PTHR33124:SF57">
    <property type="entry name" value="TRANSCRIPTION FACTOR UPBEAT-LIKE PROTEIN"/>
    <property type="match status" value="1"/>
</dbReference>
<name>A0ABU6SM43_9FABA</name>
<comment type="caution">
    <text evidence="4">The sequence shown here is derived from an EMBL/GenBank/DDBJ whole genome shotgun (WGS) entry which is preliminary data.</text>
</comment>